<dbReference type="SUPFAM" id="SSF53098">
    <property type="entry name" value="Ribonuclease H-like"/>
    <property type="match status" value="1"/>
</dbReference>
<protein>
    <submittedName>
        <fullName evidence="1">Uncharacterized protein</fullName>
    </submittedName>
</protein>
<dbReference type="Proteomes" id="UP001189757">
    <property type="component" value="Unassembled WGS sequence"/>
</dbReference>
<accession>A0ABM9JZ49</accession>
<dbReference type="Gene3D" id="3.30.420.10">
    <property type="entry name" value="Ribonuclease H-like superfamily/Ribonuclease H"/>
    <property type="match status" value="1"/>
</dbReference>
<sequence length="163" mass="18649">MLLFLDTEYTGYGQQQPKLISLAIVAEDGSREFYVELDDTWADDDCTGFVRREVLPLLEGPGIPRAKARVDLRTWFAEAPRTVQVACDSEIDWFFLLDLLGAPQPINLDGRYYDLRPLIDTTVYDQAVAACYEKGAREHHALDDARAYRQGWLAWMDSRKSAR</sequence>
<organism evidence="1 2">
    <name type="scientific">Ralstonia flaminis</name>
    <dbReference type="NCBI Taxonomy" id="3058597"/>
    <lineage>
        <taxon>Bacteria</taxon>
        <taxon>Pseudomonadati</taxon>
        <taxon>Pseudomonadota</taxon>
        <taxon>Betaproteobacteria</taxon>
        <taxon>Burkholderiales</taxon>
        <taxon>Burkholderiaceae</taxon>
        <taxon>Ralstonia</taxon>
    </lineage>
</organism>
<evidence type="ECO:0000313" key="2">
    <source>
        <dbReference type="Proteomes" id="UP001189757"/>
    </source>
</evidence>
<reference evidence="1 2" key="1">
    <citation type="submission" date="2023-07" db="EMBL/GenBank/DDBJ databases">
        <authorList>
            <person name="Peeters C."/>
        </authorList>
    </citation>
    <scope>NUCLEOTIDE SEQUENCE [LARGE SCALE GENOMIC DNA]</scope>
    <source>
        <strain evidence="1 2">LMG 18101</strain>
    </source>
</reference>
<name>A0ABM9JZ49_9RALS</name>
<dbReference type="EMBL" id="CATZLL010000001">
    <property type="protein sequence ID" value="CAJ0809081.1"/>
    <property type="molecule type" value="Genomic_DNA"/>
</dbReference>
<keyword evidence="2" id="KW-1185">Reference proteome</keyword>
<proteinExistence type="predicted"/>
<dbReference type="RefSeq" id="WP_316680011.1">
    <property type="nucleotide sequence ID" value="NZ_CATZLL010000001.1"/>
</dbReference>
<gene>
    <name evidence="1" type="ORF">LMG18101_00506</name>
</gene>
<dbReference type="InterPro" id="IPR036397">
    <property type="entry name" value="RNaseH_sf"/>
</dbReference>
<comment type="caution">
    <text evidence="1">The sequence shown here is derived from an EMBL/GenBank/DDBJ whole genome shotgun (WGS) entry which is preliminary data.</text>
</comment>
<evidence type="ECO:0000313" key="1">
    <source>
        <dbReference type="EMBL" id="CAJ0809081.1"/>
    </source>
</evidence>
<dbReference type="InterPro" id="IPR012337">
    <property type="entry name" value="RNaseH-like_sf"/>
</dbReference>